<dbReference type="EMBL" id="KT212737">
    <property type="protein sequence ID" value="ANQ32325.1"/>
    <property type="molecule type" value="Genomic_DNA"/>
</dbReference>
<dbReference type="InterPro" id="IPR036910">
    <property type="entry name" value="HMG_box_dom_sf"/>
</dbReference>
<dbReference type="Gene3D" id="1.10.30.10">
    <property type="entry name" value="High mobility group box domain"/>
    <property type="match status" value="1"/>
</dbReference>
<keyword evidence="1" id="KW-0812">Transmembrane</keyword>
<name>A0A1B1EU34_9GLOM</name>
<feature type="transmembrane region" description="Helical" evidence="1">
    <location>
        <begin position="6"/>
        <end position="29"/>
    </location>
</feature>
<organism evidence="2">
    <name type="scientific">Rhizophagus irregularis</name>
    <dbReference type="NCBI Taxonomy" id="588596"/>
    <lineage>
        <taxon>Eukaryota</taxon>
        <taxon>Fungi</taxon>
        <taxon>Fungi incertae sedis</taxon>
        <taxon>Mucoromycota</taxon>
        <taxon>Glomeromycotina</taxon>
        <taxon>Glomeromycetes</taxon>
        <taxon>Glomerales</taxon>
        <taxon>Glomeraceae</taxon>
        <taxon>Rhizophagus</taxon>
    </lineage>
</organism>
<proteinExistence type="predicted"/>
<dbReference type="AlphaFoldDB" id="A0A1B1EU34"/>
<protein>
    <submittedName>
        <fullName evidence="2">MATA-HMG</fullName>
    </submittedName>
</protein>
<reference evidence="2" key="1">
    <citation type="submission" date="2015-06" db="EMBL/GenBank/DDBJ databases">
        <title>Evolution and Diversity of Sexually-Related Genes in an Arbuscular Mycorrhizal Fungi.</title>
        <authorList>
            <person name="Charron P."/>
            <person name="Marton T."/>
            <person name="Corradi N."/>
        </authorList>
    </citation>
    <scope>NUCLEOTIDE SEQUENCE</scope>
    <source>
        <strain evidence="2">A4</strain>
    </source>
</reference>
<accession>A0A1B1EU34</accession>
<gene>
    <name evidence="2" type="primary">HMG95</name>
</gene>
<keyword evidence="1" id="KW-0472">Membrane</keyword>
<evidence type="ECO:0000256" key="1">
    <source>
        <dbReference type="SAM" id="Phobius"/>
    </source>
</evidence>
<evidence type="ECO:0000313" key="2">
    <source>
        <dbReference type="EMBL" id="ANQ32325.1"/>
    </source>
</evidence>
<keyword evidence="1" id="KW-1133">Transmembrane helix</keyword>
<sequence>MFPFFFIFFFILTFFFIFIFFFLYFFLFICNHANCFPPNITAQELLKYKLIPNPFIIYRIALKIECKSKNITIERKFVSNIASNLWKSEPASVKNTYKEIENRTS</sequence>
<dbReference type="SUPFAM" id="SSF47095">
    <property type="entry name" value="HMG-box"/>
    <property type="match status" value="1"/>
</dbReference>